<evidence type="ECO:0000313" key="1">
    <source>
        <dbReference type="EMBL" id="AQW87144.1"/>
    </source>
</evidence>
<proteinExistence type="predicted"/>
<dbReference type="AlphaFoldDB" id="A0A1S6U5Y6"/>
<dbReference type="RefSeq" id="WP_078422874.1">
    <property type="nucleotide sequence ID" value="NZ_CP017258.1"/>
</dbReference>
<dbReference type="EMBL" id="CP017258">
    <property type="protein sequence ID" value="AQW87144.1"/>
    <property type="molecule type" value="Genomic_DNA"/>
</dbReference>
<gene>
    <name evidence="1" type="ORF">CPIN18021_0297</name>
</gene>
<name>A0A1S6U5Y6_9BACT</name>
<dbReference type="Proteomes" id="UP000190868">
    <property type="component" value="Chromosome"/>
</dbReference>
<evidence type="ECO:0000313" key="2">
    <source>
        <dbReference type="Proteomes" id="UP000190868"/>
    </source>
</evidence>
<reference evidence="2" key="1">
    <citation type="submission" date="2016-09" db="EMBL/GenBank/DDBJ databases">
        <title>Comparative genomics of the Campylobacter concisus group.</title>
        <authorList>
            <person name="Miller W.G."/>
            <person name="Yee E."/>
            <person name="Chapman M.H."/>
            <person name="Huynh S."/>
            <person name="Bono J.L."/>
            <person name="On S.L.W."/>
            <person name="StLeger J."/>
            <person name="Foster G."/>
            <person name="Parker C.T."/>
        </authorList>
    </citation>
    <scope>NUCLEOTIDE SEQUENCE [LARGE SCALE GENOMIC DNA]</scope>
    <source>
        <strain evidence="2">RM18021</strain>
    </source>
</reference>
<organism evidence="1 2">
    <name type="scientific">Campylobacter pinnipediorum subsp. caledonicus</name>
    <dbReference type="NCBI Taxonomy" id="1874362"/>
    <lineage>
        <taxon>Bacteria</taxon>
        <taxon>Pseudomonadati</taxon>
        <taxon>Campylobacterota</taxon>
        <taxon>Epsilonproteobacteria</taxon>
        <taxon>Campylobacterales</taxon>
        <taxon>Campylobacteraceae</taxon>
        <taxon>Campylobacter</taxon>
    </lineage>
</organism>
<dbReference type="KEGG" id="cpin:CPIN18020_0318"/>
<protein>
    <submittedName>
        <fullName evidence="1">Uncharacterized protein</fullName>
    </submittedName>
</protein>
<keyword evidence="2" id="KW-1185">Reference proteome</keyword>
<accession>A0A1S6U5Y6</accession>
<sequence length="111" mass="12412">MGFFEFLGNAGKTIGDNFGSVKEWLSGSGKDGTSNFLTALGTAGNIYDSYSKYKANRANNKLMKEQWDYNKMLANRSLNKENTAQNNLANAWNTSLLARKDDEERKPYGIL</sequence>